<accession>A0A7Y2L883</accession>
<dbReference type="Proteomes" id="UP000529861">
    <property type="component" value="Unassembled WGS sequence"/>
</dbReference>
<evidence type="ECO:0000259" key="1">
    <source>
        <dbReference type="Pfam" id="PF01882"/>
    </source>
</evidence>
<evidence type="ECO:0000313" key="2">
    <source>
        <dbReference type="EMBL" id="NNG66997.1"/>
    </source>
</evidence>
<dbReference type="RefSeq" id="WP_170270968.1">
    <property type="nucleotide sequence ID" value="NZ_JABEQB010000017.1"/>
</dbReference>
<protein>
    <submittedName>
        <fullName evidence="2">DUF58 domain-containing protein</fullName>
    </submittedName>
</protein>
<name>A0A7Y2L883_9THEO</name>
<dbReference type="EMBL" id="JABEQB010000017">
    <property type="protein sequence ID" value="NNG66997.1"/>
    <property type="molecule type" value="Genomic_DNA"/>
</dbReference>
<sequence length="384" mass="44147">MNALWFILVIVALVALQSNLYKKNIFKNLIIEREFERKAVFPGEKTALKLTIHNKKFFPITYLKLQQKIPVELSMKKSKLVEKQDKVKYLHNTVLSMLPFQKVTRKFEVVATKRGIYNLFDGIKAFSTDLFGAEEYEVELPAPSRLIVYPRLIDLKSFRLIANSLYGDLFVRRWIIEDPVIISGVRDYTTSDSFKSINWKVTAKTQKLKVNKYDYTADKKIVLFFNVDFHRYVFRVEEIEKFERAIEVAATLSVNLIKEGIPVGFSTNAICLAEGDYTFVEPSAGEGQIARLLEIFAGLSFLKKYSVEDMASYLSKTLSWGTDLLVVTPFVDEGMLCLVERFFGDKDVMLVYMSSKGIENVPHNVKLFYYSEEGKEIEVVEVVG</sequence>
<evidence type="ECO:0000313" key="3">
    <source>
        <dbReference type="Proteomes" id="UP000529861"/>
    </source>
</evidence>
<proteinExistence type="predicted"/>
<organism evidence="2 3">
    <name type="scientific">Caldanaerobacter subterraneus</name>
    <dbReference type="NCBI Taxonomy" id="911092"/>
    <lineage>
        <taxon>Bacteria</taxon>
        <taxon>Bacillati</taxon>
        <taxon>Bacillota</taxon>
        <taxon>Clostridia</taxon>
        <taxon>Thermoanaerobacterales</taxon>
        <taxon>Thermoanaerobacteraceae</taxon>
        <taxon>Caldanaerobacter</taxon>
    </lineage>
</organism>
<dbReference type="PANTHER" id="PTHR34351:SF2">
    <property type="entry name" value="DUF58 DOMAIN-CONTAINING PROTEIN"/>
    <property type="match status" value="1"/>
</dbReference>
<dbReference type="Pfam" id="PF01882">
    <property type="entry name" value="DUF58"/>
    <property type="match status" value="1"/>
</dbReference>
<dbReference type="PANTHER" id="PTHR34351">
    <property type="entry name" value="SLR1927 PROTEIN-RELATED"/>
    <property type="match status" value="1"/>
</dbReference>
<reference evidence="2 3" key="1">
    <citation type="submission" date="2020-04" db="EMBL/GenBank/DDBJ databases">
        <title>Draft genome sequence of Caldanaerobacter sunterraneus. strain 1523vc isolated from Griffin hot spring, Kamchatka, Russia.</title>
        <authorList>
            <person name="Toshchakov S.V."/>
            <person name="Podosokorskaya O.A."/>
            <person name="Kublanov I.V."/>
            <person name="Korzhenkov A."/>
            <person name="Patrushev M.V."/>
        </authorList>
    </citation>
    <scope>NUCLEOTIDE SEQUENCE [LARGE SCALE GENOMIC DNA]</scope>
    <source>
        <strain evidence="2 3">1523vc</strain>
    </source>
</reference>
<feature type="domain" description="DUF58" evidence="1">
    <location>
        <begin position="185"/>
        <end position="356"/>
    </location>
</feature>
<dbReference type="InterPro" id="IPR002881">
    <property type="entry name" value="DUF58"/>
</dbReference>
<dbReference type="AlphaFoldDB" id="A0A7Y2L883"/>
<gene>
    <name evidence="2" type="ORF">HKI81_07110</name>
</gene>
<comment type="caution">
    <text evidence="2">The sequence shown here is derived from an EMBL/GenBank/DDBJ whole genome shotgun (WGS) entry which is preliminary data.</text>
</comment>